<keyword evidence="1" id="KW-1133">Transmembrane helix</keyword>
<feature type="transmembrane region" description="Helical" evidence="1">
    <location>
        <begin position="26"/>
        <end position="47"/>
    </location>
</feature>
<dbReference type="EMBL" id="BDQG01000001">
    <property type="protein sequence ID" value="GAW68183.1"/>
    <property type="molecule type" value="Genomic_DNA"/>
</dbReference>
<dbReference type="Proteomes" id="UP000194153">
    <property type="component" value="Unassembled WGS sequence"/>
</dbReference>
<keyword evidence="1" id="KW-0472">Membrane</keyword>
<dbReference type="InterPro" id="IPR052894">
    <property type="entry name" value="AsmA-related"/>
</dbReference>
<evidence type="ECO:0000313" key="2">
    <source>
        <dbReference type="EMBL" id="GAW68183.1"/>
    </source>
</evidence>
<dbReference type="PANTHER" id="PTHR30441:SF8">
    <property type="entry name" value="DUF748 DOMAIN-CONTAINING PROTEIN"/>
    <property type="match status" value="1"/>
</dbReference>
<evidence type="ECO:0000256" key="1">
    <source>
        <dbReference type="SAM" id="Phobius"/>
    </source>
</evidence>
<dbReference type="Pfam" id="PF05359">
    <property type="entry name" value="DUF748"/>
    <property type="match status" value="1"/>
</dbReference>
<gene>
    <name evidence="2" type="ORF">GPEL0_01r4403</name>
</gene>
<evidence type="ECO:0008006" key="4">
    <source>
        <dbReference type="Google" id="ProtNLM"/>
    </source>
</evidence>
<reference evidence="2 3" key="1">
    <citation type="submission" date="2017-04" db="EMBL/GenBank/DDBJ databases">
        <authorList>
            <consortium name="Geobacter pelophilus Genome Sequencing"/>
            <person name="Aoyagi T."/>
            <person name="Koike H."/>
            <person name="Hori T."/>
        </authorList>
    </citation>
    <scope>NUCLEOTIDE SEQUENCE [LARGE SCALE GENOMIC DNA]</scope>
    <source>
        <strain evidence="2 3">Drf2</strain>
    </source>
</reference>
<organism evidence="2 3">
    <name type="scientific">Geoanaerobacter pelophilus</name>
    <dbReference type="NCBI Taxonomy" id="60036"/>
    <lineage>
        <taxon>Bacteria</taxon>
        <taxon>Pseudomonadati</taxon>
        <taxon>Thermodesulfobacteriota</taxon>
        <taxon>Desulfuromonadia</taxon>
        <taxon>Geobacterales</taxon>
        <taxon>Geobacteraceae</taxon>
        <taxon>Geoanaerobacter</taxon>
    </lineage>
</organism>
<dbReference type="PANTHER" id="PTHR30441">
    <property type="entry name" value="DUF748 DOMAIN-CONTAINING PROTEIN"/>
    <property type="match status" value="1"/>
</dbReference>
<comment type="caution">
    <text evidence="2">The sequence shown here is derived from an EMBL/GenBank/DDBJ whole genome shotgun (WGS) entry which is preliminary data.</text>
</comment>
<dbReference type="InterPro" id="IPR008023">
    <property type="entry name" value="DUF748"/>
</dbReference>
<reference evidence="3" key="2">
    <citation type="submission" date="2017-05" db="EMBL/GenBank/DDBJ databases">
        <title>Draft genome sequence of Geobacter pelophilus, a iron(III)-reducing bacteria.</title>
        <authorList>
            <person name="Aoyagi T."/>
            <person name="Koike H."/>
            <person name="Morita T."/>
            <person name="Sato Y."/>
            <person name="Habe H."/>
            <person name="Hori T."/>
        </authorList>
    </citation>
    <scope>NUCLEOTIDE SEQUENCE [LARGE SCALE GENOMIC DNA]</scope>
    <source>
        <strain evidence="3">Drf2</strain>
    </source>
</reference>
<name>A0ABQ0MM75_9BACT</name>
<protein>
    <recommendedName>
        <fullName evidence="4">DUF748 domain-containing protein</fullName>
    </recommendedName>
</protein>
<keyword evidence="3" id="KW-1185">Reference proteome</keyword>
<evidence type="ECO:0000313" key="3">
    <source>
        <dbReference type="Proteomes" id="UP000194153"/>
    </source>
</evidence>
<keyword evidence="1" id="KW-0812">Transmembrane</keyword>
<proteinExistence type="predicted"/>
<accession>A0ABQ0MM75</accession>
<sequence length="545" mass="60948">MEIDMAEESGNKAPGAGRKLLSAKPLLWIAGVIIALIVIVFIASFFIDEPLRRITEKKMNQSLKGYSVRLPKLHFSLIGLSITLKGLSVSQQAHPEPPVAEFPYLRASVHWREILAGKLVGEMRLDEPKIHINLTQLKAEAQSKVPIKEKGWQQAVEAIYPLKINLLKINDASITYIDQDPKHPLVLSNLDLEANNIRNIHLPDKVYPSSFHLETDIFKTGHGTVDGKANFLAEPTPAVKADLKLEKVPLDYFQPVLARYNMSVKGGVLSGNGDIEYGRKVQTARLKKLVISGVTMTYLHSEETAAVEKRRAEKVKEAAKEVSNKPNLVLRIDRFDLVRSDLGMLYNAGGKKFRIFVADTDFSLSNFSNQFSRGPAKAKLTGKFMGSGATEASGDFRPEKNGPDFDLYLKISNTQLTSLNDLLRSYGDFDVTAGTFSLVTELHVKNERVDGYIKPFFKDMKVYDRRQDKNKGFFKQVKEILIGGIAKLLENKPREQVATKADISGPLKNPQTSTWQIVVQLVRNAFFKAILPTFERDVTALGKKR</sequence>